<evidence type="ECO:0000256" key="4">
    <source>
        <dbReference type="ARBA" id="ARBA00023136"/>
    </source>
</evidence>
<feature type="domain" description="SUN" evidence="5">
    <location>
        <begin position="193"/>
        <end position="374"/>
    </location>
</feature>
<comment type="subcellular location">
    <subcellularLocation>
        <location evidence="1">Membrane</location>
    </subcellularLocation>
</comment>
<evidence type="ECO:0000313" key="6">
    <source>
        <dbReference type="EMBL" id="ODV89281.1"/>
    </source>
</evidence>
<evidence type="ECO:0000256" key="3">
    <source>
        <dbReference type="ARBA" id="ARBA00022989"/>
    </source>
</evidence>
<dbReference type="EMBL" id="KV453843">
    <property type="protein sequence ID" value="ODV89281.1"/>
    <property type="molecule type" value="Genomic_DNA"/>
</dbReference>
<name>A0A1E4TC05_9ASCO</name>
<protein>
    <recommendedName>
        <fullName evidence="5">SUN domain-containing protein</fullName>
    </recommendedName>
</protein>
<accession>A0A1E4TC05</accession>
<dbReference type="Proteomes" id="UP000095023">
    <property type="component" value="Unassembled WGS sequence"/>
</dbReference>
<keyword evidence="3" id="KW-1133">Transmembrane helix</keyword>
<dbReference type="GO" id="GO:0034993">
    <property type="term" value="C:meiotic nuclear membrane microtubule tethering complex"/>
    <property type="evidence" value="ECO:0007669"/>
    <property type="project" value="TreeGrafter"/>
</dbReference>
<sequence>MLPLMFLWTLGKSSVEFITVTVSRAGKMLMLGFVSLVAVSAVMWDLKESDIKLTHISLPTPTLPTAWPVFTWTNVVVSTVYQTADTREIESRIKQLEQDISLIKVQQNVQKTETDTDADIGDVKNQEYLDHFGAQLRKNIIEYIPNAVKSIMQDQLKPGGLIKQSIEEAIPEAIPGENYDPKNSRDYALEDEGGSIIKRHTSATFKESRFANFGLFNIFPWNYVNRPNTALQIGSDPAYCWPMAGSNGTLGIRLAQDIVITAFSLEHAPSIALKSVKSAFKEVELWGLVSNSKTRETIRLLNKEPESGLPEEYVYLGSGTYNVKAPSNVQRVELESRISRLNVPMRQVIFRIKSNYGNPNYTCIYRVRVHGTPL</sequence>
<keyword evidence="7" id="KW-1185">Reference proteome</keyword>
<keyword evidence="2" id="KW-0812">Transmembrane</keyword>
<dbReference type="InterPro" id="IPR045119">
    <property type="entry name" value="SUN1-5"/>
</dbReference>
<evidence type="ECO:0000256" key="2">
    <source>
        <dbReference type="ARBA" id="ARBA00022692"/>
    </source>
</evidence>
<keyword evidence="4" id="KW-0472">Membrane</keyword>
<dbReference type="PANTHER" id="PTHR12911">
    <property type="entry name" value="SAD1/UNC-84-LIKE PROTEIN-RELATED"/>
    <property type="match status" value="1"/>
</dbReference>
<gene>
    <name evidence="6" type="ORF">CANCADRAFT_137010</name>
</gene>
<evidence type="ECO:0000313" key="7">
    <source>
        <dbReference type="Proteomes" id="UP000095023"/>
    </source>
</evidence>
<reference evidence="7" key="1">
    <citation type="submission" date="2016-02" db="EMBL/GenBank/DDBJ databases">
        <title>Comparative genomics of biotechnologically important yeasts.</title>
        <authorList>
            <consortium name="DOE Joint Genome Institute"/>
            <person name="Riley R."/>
            <person name="Haridas S."/>
            <person name="Wolfe K.H."/>
            <person name="Lopes M.R."/>
            <person name="Hittinger C.T."/>
            <person name="Goker M."/>
            <person name="Salamov A."/>
            <person name="Wisecaver J."/>
            <person name="Long T.M."/>
            <person name="Aerts A.L."/>
            <person name="Barry K."/>
            <person name="Choi C."/>
            <person name="Clum A."/>
            <person name="Coughlan A.Y."/>
            <person name="Deshpande S."/>
            <person name="Douglass A.P."/>
            <person name="Hanson S.J."/>
            <person name="Klenk H.-P."/>
            <person name="Labutti K."/>
            <person name="Lapidus A."/>
            <person name="Lindquist E."/>
            <person name="Lipzen A."/>
            <person name="Meier-Kolthoff J.P."/>
            <person name="Ohm R.A."/>
            <person name="Otillar R.P."/>
            <person name="Pangilinan J."/>
            <person name="Peng Y."/>
            <person name="Rokas A."/>
            <person name="Rosa C.A."/>
            <person name="Scheuner C."/>
            <person name="Sibirny A.A."/>
            <person name="Slot J.C."/>
            <person name="Stielow J.B."/>
            <person name="Sun H."/>
            <person name="Kurtzman C.P."/>
            <person name="Blackwell M."/>
            <person name="Jeffries T.W."/>
            <person name="Grigoriev I.V."/>
        </authorList>
    </citation>
    <scope>NUCLEOTIDE SEQUENCE [LARGE SCALE GENOMIC DNA]</scope>
    <source>
        <strain evidence="7">NRRL Y-17796</strain>
    </source>
</reference>
<dbReference type="PANTHER" id="PTHR12911:SF8">
    <property type="entry name" value="KLAROID PROTEIN-RELATED"/>
    <property type="match status" value="1"/>
</dbReference>
<evidence type="ECO:0000259" key="5">
    <source>
        <dbReference type="PROSITE" id="PS51469"/>
    </source>
</evidence>
<evidence type="ECO:0000256" key="1">
    <source>
        <dbReference type="ARBA" id="ARBA00004370"/>
    </source>
</evidence>
<dbReference type="GO" id="GO:0043495">
    <property type="term" value="F:protein-membrane adaptor activity"/>
    <property type="evidence" value="ECO:0007669"/>
    <property type="project" value="TreeGrafter"/>
</dbReference>
<organism evidence="6 7">
    <name type="scientific">Tortispora caseinolytica NRRL Y-17796</name>
    <dbReference type="NCBI Taxonomy" id="767744"/>
    <lineage>
        <taxon>Eukaryota</taxon>
        <taxon>Fungi</taxon>
        <taxon>Dikarya</taxon>
        <taxon>Ascomycota</taxon>
        <taxon>Saccharomycotina</taxon>
        <taxon>Trigonopsidomycetes</taxon>
        <taxon>Trigonopsidales</taxon>
        <taxon>Trigonopsidaceae</taxon>
        <taxon>Tortispora</taxon>
    </lineage>
</organism>
<dbReference type="Gene3D" id="2.60.120.260">
    <property type="entry name" value="Galactose-binding domain-like"/>
    <property type="match status" value="1"/>
</dbReference>
<dbReference type="PROSITE" id="PS51469">
    <property type="entry name" value="SUN"/>
    <property type="match status" value="1"/>
</dbReference>
<proteinExistence type="predicted"/>
<dbReference type="OrthoDB" id="4096736at2759"/>
<dbReference type="InterPro" id="IPR012919">
    <property type="entry name" value="SUN_dom"/>
</dbReference>
<dbReference type="AlphaFoldDB" id="A0A1E4TC05"/>
<dbReference type="Pfam" id="PF07738">
    <property type="entry name" value="Sad1_UNC"/>
    <property type="match status" value="1"/>
</dbReference>